<dbReference type="EMBL" id="BMIU01000006">
    <property type="protein sequence ID" value="GGF27723.1"/>
    <property type="molecule type" value="Genomic_DNA"/>
</dbReference>
<accession>A0ABQ1UV04</accession>
<reference evidence="3" key="1">
    <citation type="journal article" date="2019" name="Int. J. Syst. Evol. Microbiol.">
        <title>The Global Catalogue of Microorganisms (GCM) 10K type strain sequencing project: providing services to taxonomists for standard genome sequencing and annotation.</title>
        <authorList>
            <consortium name="The Broad Institute Genomics Platform"/>
            <consortium name="The Broad Institute Genome Sequencing Center for Infectious Disease"/>
            <person name="Wu L."/>
            <person name="Ma J."/>
        </authorList>
    </citation>
    <scope>NUCLEOTIDE SEQUENCE [LARGE SCALE GENOMIC DNA]</scope>
    <source>
        <strain evidence="3">CGMCC 1.15407</strain>
    </source>
</reference>
<sequence length="119" mass="13573">MYVSFFRYDNFSLPTKQNMIMTPLVKDPVIELSGVFVSILQVTTAFFGGLFLWLSIMAFNGHEMINMILELADAPDHVDPEAMFFAGMVLLALFIASIVVFFLLKYLRKVVKREMIAQP</sequence>
<feature type="transmembrane region" description="Helical" evidence="1">
    <location>
        <begin position="82"/>
        <end position="104"/>
    </location>
</feature>
<protein>
    <submittedName>
        <fullName evidence="2">Uncharacterized protein</fullName>
    </submittedName>
</protein>
<organism evidence="2 3">
    <name type="scientific">Echinicola rosea</name>
    <dbReference type="NCBI Taxonomy" id="1807691"/>
    <lineage>
        <taxon>Bacteria</taxon>
        <taxon>Pseudomonadati</taxon>
        <taxon>Bacteroidota</taxon>
        <taxon>Cytophagia</taxon>
        <taxon>Cytophagales</taxon>
        <taxon>Cyclobacteriaceae</taxon>
        <taxon>Echinicola</taxon>
    </lineage>
</organism>
<dbReference type="Proteomes" id="UP000647339">
    <property type="component" value="Unassembled WGS sequence"/>
</dbReference>
<keyword evidence="1" id="KW-0472">Membrane</keyword>
<proteinExistence type="predicted"/>
<evidence type="ECO:0000313" key="3">
    <source>
        <dbReference type="Proteomes" id="UP000647339"/>
    </source>
</evidence>
<evidence type="ECO:0000256" key="1">
    <source>
        <dbReference type="SAM" id="Phobius"/>
    </source>
</evidence>
<keyword evidence="3" id="KW-1185">Reference proteome</keyword>
<gene>
    <name evidence="2" type="ORF">GCM10011339_14780</name>
</gene>
<name>A0ABQ1UV04_9BACT</name>
<keyword evidence="1" id="KW-1133">Transmembrane helix</keyword>
<evidence type="ECO:0000313" key="2">
    <source>
        <dbReference type="EMBL" id="GGF27723.1"/>
    </source>
</evidence>
<comment type="caution">
    <text evidence="2">The sequence shown here is derived from an EMBL/GenBank/DDBJ whole genome shotgun (WGS) entry which is preliminary data.</text>
</comment>
<feature type="transmembrane region" description="Helical" evidence="1">
    <location>
        <begin position="29"/>
        <end position="62"/>
    </location>
</feature>
<keyword evidence="1" id="KW-0812">Transmembrane</keyword>